<dbReference type="InterPro" id="IPR040418">
    <property type="entry name" value="CRWN"/>
</dbReference>
<organism evidence="6 7">
    <name type="scientific">Dioscorea zingiberensis</name>
    <dbReference type="NCBI Taxonomy" id="325984"/>
    <lineage>
        <taxon>Eukaryota</taxon>
        <taxon>Viridiplantae</taxon>
        <taxon>Streptophyta</taxon>
        <taxon>Embryophyta</taxon>
        <taxon>Tracheophyta</taxon>
        <taxon>Spermatophyta</taxon>
        <taxon>Magnoliopsida</taxon>
        <taxon>Liliopsida</taxon>
        <taxon>Dioscoreales</taxon>
        <taxon>Dioscoreaceae</taxon>
        <taxon>Dioscorea</taxon>
    </lineage>
</organism>
<dbReference type="GO" id="GO:0006997">
    <property type="term" value="P:nucleus organization"/>
    <property type="evidence" value="ECO:0007669"/>
    <property type="project" value="InterPro"/>
</dbReference>
<gene>
    <name evidence="6" type="ORF">J5N97_025269</name>
</gene>
<reference evidence="6" key="2">
    <citation type="journal article" date="2022" name="Hortic Res">
        <title>The genome of Dioscorea zingiberensis sheds light on the biosynthesis, origin and evolution of the medicinally important diosgenin saponins.</title>
        <authorList>
            <person name="Li Y."/>
            <person name="Tan C."/>
            <person name="Li Z."/>
            <person name="Guo J."/>
            <person name="Li S."/>
            <person name="Chen X."/>
            <person name="Wang C."/>
            <person name="Dai X."/>
            <person name="Yang H."/>
            <person name="Song W."/>
            <person name="Hou L."/>
            <person name="Xu J."/>
            <person name="Tong Z."/>
            <person name="Xu A."/>
            <person name="Yuan X."/>
            <person name="Wang W."/>
            <person name="Yang Q."/>
            <person name="Chen L."/>
            <person name="Sun Z."/>
            <person name="Wang K."/>
            <person name="Pan B."/>
            <person name="Chen J."/>
            <person name="Bao Y."/>
            <person name="Liu F."/>
            <person name="Qi X."/>
            <person name="Gang D.R."/>
            <person name="Wen J."/>
            <person name="Li J."/>
        </authorList>
    </citation>
    <scope>NUCLEOTIDE SEQUENCE</scope>
    <source>
        <strain evidence="6">Dzin_1.0</strain>
    </source>
</reference>
<dbReference type="EMBL" id="JAGGNH010000007">
    <property type="protein sequence ID" value="KAJ0968352.1"/>
    <property type="molecule type" value="Genomic_DNA"/>
</dbReference>
<dbReference type="PANTHER" id="PTHR31908:SF11">
    <property type="entry name" value="PROTEIN CROWDED NUCLEI 1"/>
    <property type="match status" value="1"/>
</dbReference>
<proteinExistence type="inferred from homology"/>
<keyword evidence="1 5" id="KW-0175">Coiled coil</keyword>
<evidence type="ECO:0000256" key="5">
    <source>
        <dbReference type="SAM" id="Coils"/>
    </source>
</evidence>
<protein>
    <submittedName>
        <fullName evidence="6">Uncharacterized protein</fullName>
    </submittedName>
</protein>
<evidence type="ECO:0000256" key="4">
    <source>
        <dbReference type="ARBA" id="ARBA00024208"/>
    </source>
</evidence>
<evidence type="ECO:0000256" key="1">
    <source>
        <dbReference type="ARBA" id="ARBA00023054"/>
    </source>
</evidence>
<dbReference type="AlphaFoldDB" id="A0A9D5C9E1"/>
<comment type="caution">
    <text evidence="6">The sequence shown here is derived from an EMBL/GenBank/DDBJ whole genome shotgun (WGS) entry which is preliminary data.</text>
</comment>
<keyword evidence="7" id="KW-1185">Reference proteome</keyword>
<dbReference type="PANTHER" id="PTHR31908">
    <property type="entry name" value="PROTEIN CROWDED NUCLEI 4"/>
    <property type="match status" value="1"/>
</dbReference>
<evidence type="ECO:0000256" key="2">
    <source>
        <dbReference type="ARBA" id="ARBA00023242"/>
    </source>
</evidence>
<dbReference type="OrthoDB" id="673795at2759"/>
<comment type="similarity">
    <text evidence="4">Belongs to the CRWN family.</text>
</comment>
<evidence type="ECO:0000313" key="7">
    <source>
        <dbReference type="Proteomes" id="UP001085076"/>
    </source>
</evidence>
<dbReference type="Proteomes" id="UP001085076">
    <property type="component" value="Miscellaneous, Linkage group lg07"/>
</dbReference>
<evidence type="ECO:0000256" key="3">
    <source>
        <dbReference type="ARBA" id="ARBA00024186"/>
    </source>
</evidence>
<comment type="subcellular location">
    <subcellularLocation>
        <location evidence="3">Nucleus lamina</location>
    </subcellularLocation>
</comment>
<sequence>MRAQTAEVKFTSDRKLVEAHALEASLEEKSLEVEQKLHSADTKLAEASRKSSEIERKLEEVEARERKIQRDYVSLDNEYQMFIQN</sequence>
<dbReference type="GO" id="GO:0005652">
    <property type="term" value="C:nuclear lamina"/>
    <property type="evidence" value="ECO:0007669"/>
    <property type="project" value="UniProtKB-SubCell"/>
</dbReference>
<feature type="coiled-coil region" evidence="5">
    <location>
        <begin position="37"/>
        <end position="78"/>
    </location>
</feature>
<keyword evidence="2" id="KW-0539">Nucleus</keyword>
<reference evidence="6" key="1">
    <citation type="submission" date="2021-03" db="EMBL/GenBank/DDBJ databases">
        <authorList>
            <person name="Li Z."/>
            <person name="Yang C."/>
        </authorList>
    </citation>
    <scope>NUCLEOTIDE SEQUENCE</scope>
    <source>
        <strain evidence="6">Dzin_1.0</strain>
        <tissue evidence="6">Leaf</tissue>
    </source>
</reference>
<evidence type="ECO:0000313" key="6">
    <source>
        <dbReference type="EMBL" id="KAJ0968352.1"/>
    </source>
</evidence>
<name>A0A9D5C9E1_9LILI</name>
<accession>A0A9D5C9E1</accession>